<name>A0A336N3P9_AGGAP</name>
<organism evidence="1 2">
    <name type="scientific">Aggregatibacter aphrophilus</name>
    <name type="common">Haemophilus aphrophilus</name>
    <dbReference type="NCBI Taxonomy" id="732"/>
    <lineage>
        <taxon>Bacteria</taxon>
        <taxon>Pseudomonadati</taxon>
        <taxon>Pseudomonadota</taxon>
        <taxon>Gammaproteobacteria</taxon>
        <taxon>Pasteurellales</taxon>
        <taxon>Pasteurellaceae</taxon>
        <taxon>Aggregatibacter</taxon>
    </lineage>
</organism>
<accession>A0A336N3P9</accession>
<dbReference type="InterPro" id="IPR016893">
    <property type="entry name" value="UCP028589"/>
</dbReference>
<gene>
    <name evidence="1" type="ORF">NCTC5908_00627</name>
</gene>
<evidence type="ECO:0000313" key="1">
    <source>
        <dbReference type="EMBL" id="SSY93951.1"/>
    </source>
</evidence>
<dbReference type="PIRSF" id="PIRSF028589">
    <property type="entry name" value="UCP028589"/>
    <property type="match status" value="1"/>
</dbReference>
<dbReference type="Proteomes" id="UP000253728">
    <property type="component" value="Unassembled WGS sequence"/>
</dbReference>
<dbReference type="GeneID" id="49634768"/>
<dbReference type="EMBL" id="UFSP01000001">
    <property type="protein sequence ID" value="SSY93951.1"/>
    <property type="molecule type" value="Genomic_DNA"/>
</dbReference>
<dbReference type="AlphaFoldDB" id="A0A336N3P9"/>
<proteinExistence type="predicted"/>
<dbReference type="RefSeq" id="WP_005705118.1">
    <property type="nucleotide sequence ID" value="NZ_MAQF01000009.1"/>
</dbReference>
<protein>
    <submittedName>
        <fullName evidence="1">Uncharacterized protein</fullName>
    </submittedName>
</protein>
<reference evidence="1 2" key="1">
    <citation type="submission" date="2018-06" db="EMBL/GenBank/DDBJ databases">
        <authorList>
            <consortium name="Pathogen Informatics"/>
            <person name="Doyle S."/>
        </authorList>
    </citation>
    <scope>NUCLEOTIDE SEQUENCE [LARGE SCALE GENOMIC DNA]</scope>
    <source>
        <strain evidence="1 2">NCTC5908</strain>
    </source>
</reference>
<evidence type="ECO:0000313" key="2">
    <source>
        <dbReference type="Proteomes" id="UP000253728"/>
    </source>
</evidence>
<sequence>MERNETYSYGQGRVYLGERLPNGEPKNLRWVGDVSEANLSLSTEEFTHKESYSGQRQEVRKINTGKSGEVSLKFHELSPENLALLLLGEYTKIAAGTVTGEALPTEIKAGDRIALKHVNVSNVEIANMTENTDYVVHKVFGAIEFLKDKSGNTETVKYSYGESQNVAMLTSNPKDLFLRYEGVNLAEQNEWVMLELYKINFNPTDALALINNDNSLAALNAKAKVLADTSKPGDAVLGRFGRVATIKQ</sequence>